<keyword evidence="3" id="KW-1185">Reference proteome</keyword>
<proteinExistence type="predicted"/>
<reference evidence="2 3" key="1">
    <citation type="submission" date="2024-06" db="EMBL/GenBank/DDBJ databases">
        <title>Genomic Encyclopedia of Type Strains, Phase IV (KMG-IV): sequencing the most valuable type-strain genomes for metagenomic binning, comparative biology and taxonomic classification.</title>
        <authorList>
            <person name="Goeker M."/>
        </authorList>
    </citation>
    <scope>NUCLEOTIDE SEQUENCE [LARGE SCALE GENOMIC DNA]</scope>
    <source>
        <strain evidence="2 3">DSM 21331</strain>
    </source>
</reference>
<dbReference type="PANTHER" id="PTHR40630:SF1">
    <property type="entry name" value="DNA-BINDING PROTEIN"/>
    <property type="match status" value="1"/>
</dbReference>
<protein>
    <recommendedName>
        <fullName evidence="4">DNA-binding protein</fullName>
    </recommendedName>
</protein>
<accession>A0ABV2LBT4</accession>
<evidence type="ECO:0008006" key="4">
    <source>
        <dbReference type="Google" id="ProtNLM"/>
    </source>
</evidence>
<evidence type="ECO:0000313" key="3">
    <source>
        <dbReference type="Proteomes" id="UP001549145"/>
    </source>
</evidence>
<organism evidence="2 3">
    <name type="scientific">Methylobacterium goesingense</name>
    <dbReference type="NCBI Taxonomy" id="243690"/>
    <lineage>
        <taxon>Bacteria</taxon>
        <taxon>Pseudomonadati</taxon>
        <taxon>Pseudomonadota</taxon>
        <taxon>Alphaproteobacteria</taxon>
        <taxon>Hyphomicrobiales</taxon>
        <taxon>Methylobacteriaceae</taxon>
        <taxon>Methylobacterium</taxon>
    </lineage>
</organism>
<evidence type="ECO:0000256" key="1">
    <source>
        <dbReference type="SAM" id="MobiDB-lite"/>
    </source>
</evidence>
<sequence length="117" mass="13137">MADRADDHAETYAAFREAVNMPPAKLEAFLETDESKSVGQKKDGGEATGHREGRRIVELLRMKKADLSDDDYAHMAKVVGYVRRHLKQGGPDDKTKVKDSAWRLSLMNWGHDPLKDG</sequence>
<dbReference type="Proteomes" id="UP001549145">
    <property type="component" value="Unassembled WGS sequence"/>
</dbReference>
<evidence type="ECO:0000313" key="2">
    <source>
        <dbReference type="EMBL" id="MET3695298.1"/>
    </source>
</evidence>
<dbReference type="EMBL" id="JBEPMM010000025">
    <property type="protein sequence ID" value="MET3695298.1"/>
    <property type="molecule type" value="Genomic_DNA"/>
</dbReference>
<name>A0ABV2LBT4_9HYPH</name>
<comment type="caution">
    <text evidence="2">The sequence shown here is derived from an EMBL/GenBank/DDBJ whole genome shotgun (WGS) entry which is preliminary data.</text>
</comment>
<feature type="compositionally biased region" description="Basic and acidic residues" evidence="1">
    <location>
        <begin position="33"/>
        <end position="52"/>
    </location>
</feature>
<dbReference type="RefSeq" id="WP_238282690.1">
    <property type="nucleotide sequence ID" value="NZ_BPQL01000189.1"/>
</dbReference>
<gene>
    <name evidence="2" type="ORF">ABID43_004866</name>
</gene>
<dbReference type="Pfam" id="PF11338">
    <property type="entry name" value="DUF3140"/>
    <property type="match status" value="1"/>
</dbReference>
<feature type="region of interest" description="Disordered" evidence="1">
    <location>
        <begin position="31"/>
        <end position="52"/>
    </location>
</feature>
<dbReference type="PANTHER" id="PTHR40630">
    <property type="entry name" value="POSSIBLE DNA-BINDING PROTEIN"/>
    <property type="match status" value="1"/>
</dbReference>
<dbReference type="InterPro" id="IPR021487">
    <property type="entry name" value="DUF3140"/>
</dbReference>